<keyword evidence="2" id="KW-1185">Reference proteome</keyword>
<evidence type="ECO:0000313" key="2">
    <source>
        <dbReference type="Proteomes" id="UP000199158"/>
    </source>
</evidence>
<accession>A0A1H8EIQ0</accession>
<organism evidence="1 2">
    <name type="scientific">Hydrogenoanaerobacterium saccharovorans</name>
    <dbReference type="NCBI Taxonomy" id="474960"/>
    <lineage>
        <taxon>Bacteria</taxon>
        <taxon>Bacillati</taxon>
        <taxon>Bacillota</taxon>
        <taxon>Clostridia</taxon>
        <taxon>Eubacteriales</taxon>
        <taxon>Oscillospiraceae</taxon>
        <taxon>Hydrogenoanaerobacterium</taxon>
    </lineage>
</organism>
<name>A0A1H8EIQ0_9FIRM</name>
<sequence length="59" mass="7113">MQCKKCNAVMRLDDKDVDYRYIDYYYACDNCNSSCYVKKNKQKKVIRVVWTDEDGRCLN</sequence>
<reference evidence="1 2" key="1">
    <citation type="submission" date="2016-10" db="EMBL/GenBank/DDBJ databases">
        <authorList>
            <person name="de Groot N.N."/>
        </authorList>
    </citation>
    <scope>NUCLEOTIDE SEQUENCE [LARGE SCALE GENOMIC DNA]</scope>
    <source>
        <strain evidence="1 2">CGMCC 1.5070</strain>
    </source>
</reference>
<proteinExistence type="predicted"/>
<dbReference type="EMBL" id="FOCG01000012">
    <property type="protein sequence ID" value="SEN19451.1"/>
    <property type="molecule type" value="Genomic_DNA"/>
</dbReference>
<dbReference type="Proteomes" id="UP000199158">
    <property type="component" value="Unassembled WGS sequence"/>
</dbReference>
<protein>
    <submittedName>
        <fullName evidence="1">Uncharacterized protein</fullName>
    </submittedName>
</protein>
<evidence type="ECO:0000313" key="1">
    <source>
        <dbReference type="EMBL" id="SEN19451.1"/>
    </source>
</evidence>
<dbReference type="AlphaFoldDB" id="A0A1H8EIQ0"/>
<dbReference type="STRING" id="474960.SAMN05216180_3034"/>
<gene>
    <name evidence="1" type="ORF">SAMN05216180_3034</name>
</gene>